<dbReference type="InParanoid" id="D8PRW0"/>
<proteinExistence type="predicted"/>
<organism evidence="3">
    <name type="scientific">Schizophyllum commune (strain H4-8 / FGSC 9210)</name>
    <name type="common">Split gill fungus</name>
    <dbReference type="NCBI Taxonomy" id="578458"/>
    <lineage>
        <taxon>Eukaryota</taxon>
        <taxon>Fungi</taxon>
        <taxon>Dikarya</taxon>
        <taxon>Basidiomycota</taxon>
        <taxon>Agaricomycotina</taxon>
        <taxon>Agaricomycetes</taxon>
        <taxon>Agaricomycetidae</taxon>
        <taxon>Agaricales</taxon>
        <taxon>Schizophyllaceae</taxon>
        <taxon>Schizophyllum</taxon>
    </lineage>
</organism>
<dbReference type="OrthoDB" id="3246627at2759"/>
<feature type="region of interest" description="Disordered" evidence="1">
    <location>
        <begin position="1"/>
        <end position="90"/>
    </location>
</feature>
<feature type="region of interest" description="Disordered" evidence="1">
    <location>
        <begin position="840"/>
        <end position="859"/>
    </location>
</feature>
<feature type="compositionally biased region" description="Polar residues" evidence="1">
    <location>
        <begin position="42"/>
        <end position="53"/>
    </location>
</feature>
<dbReference type="Proteomes" id="UP000007431">
    <property type="component" value="Unassembled WGS sequence"/>
</dbReference>
<dbReference type="CDD" id="cd22265">
    <property type="entry name" value="UDM1_RNF168"/>
    <property type="match status" value="1"/>
</dbReference>
<dbReference type="GeneID" id="9594580"/>
<evidence type="ECO:0000313" key="2">
    <source>
        <dbReference type="EMBL" id="EFJ03882.1"/>
    </source>
</evidence>
<protein>
    <submittedName>
        <fullName evidence="2">Uncharacterized protein</fullName>
    </submittedName>
</protein>
<dbReference type="OMA" id="SISHPYM"/>
<dbReference type="HOGENOM" id="CLU_006824_0_0_1"/>
<sequence>MPRTYHTAQPKGKRVTDKSLSNLRRGSAPRLPPPPSHGKENANPTKQISQLKTSLKRTSDRLVKVTQQLKGKNRQLKTEKQGRRRTEAGKRTLALQIQRLRDVEIPSLQVQLATKAMDASFWKEAYESSERGRRGDRGHIRDLRSAVQKAVARTLKTEKRADRLDAGMARAIVAAEKRVEKAIQTRGENALFNKGLFTRAARSLTRLITQSGCAEKHVGKVLQAMGGAYGFKLKRRMAQSTVRCIITEGLIASEMQSGYEHARAEHIPDLTFSSDSTSHLKVNYDSRFTAIRVPDYTSAEGIDDQYAQNPIHRLRSLGLTHSTSHHSEVQVVGTQQKIMAIAETFTESPLAGNSGQSFDSDQFATKMVACNGDHASDVRKAERMYFDWKIRVNSFKLGEKARLEMPVPELANLFLEAKLKRIADLGGLIAWQTMSEGDQDELDIEIMDALTTVLGGKAYEALPVAEKDEMDRFLWAGCVMHKDLNTVKGGAKGMEAYWASHNLAGPVLLPNKDNAAVLASGETPHPTAAQTRATEASTRGGVKATQLGGLICRNKDDKKGQQDIFRWFFRRTVGHEVAYPDTSNTRYQSHCSAAAVLLAYLDVFKQFLVFVRDRKEKPGWTNIEFNFWNALHDDSTLCELVALTVYGQAISHPYMREVRGPGTEHVNMLDLGDLHHRIPTHMRDLIQQPALIFGTEATHKTGSLDSKPWFFPEAMVAVRVLAARLEHAEKVTAAFLQAAVVTFERFAAEFADGGKIASLTVEDRQKLWIPATNDVNEGALGTYRQEMRRKPRMTLLQFNARFIFHRNNTQEFMDRMLTEEDEKYIRKKARQRLAMGLERQRQEEQMEVDEKRAEETRRKEMEQERARAEKLARVMSITIVLDPGLVKEKKFTLPMIDEQLDAHRLFDLEVPIKAHTGTKKAQRLEVLLGAIRRYKSRALTSQEDPGKGGR</sequence>
<feature type="compositionally biased region" description="Basic and acidic residues" evidence="1">
    <location>
        <begin position="76"/>
        <end position="90"/>
    </location>
</feature>
<dbReference type="RefSeq" id="XP_003038784.1">
    <property type="nucleotide sequence ID" value="XM_003038738.1"/>
</dbReference>
<dbReference type="KEGG" id="scm:SCHCO_02684172"/>
<name>D8PRW0_SCHCM</name>
<dbReference type="EMBL" id="GL377302">
    <property type="protein sequence ID" value="EFJ03882.1"/>
    <property type="molecule type" value="Genomic_DNA"/>
</dbReference>
<evidence type="ECO:0000313" key="3">
    <source>
        <dbReference type="Proteomes" id="UP000007431"/>
    </source>
</evidence>
<reference evidence="2 3" key="1">
    <citation type="journal article" date="2010" name="Nat. Biotechnol.">
        <title>Genome sequence of the model mushroom Schizophyllum commune.</title>
        <authorList>
            <person name="Ohm R.A."/>
            <person name="de Jong J.F."/>
            <person name="Lugones L.G."/>
            <person name="Aerts A."/>
            <person name="Kothe E."/>
            <person name="Stajich J.E."/>
            <person name="de Vries R.P."/>
            <person name="Record E."/>
            <person name="Levasseur A."/>
            <person name="Baker S.E."/>
            <person name="Bartholomew K.A."/>
            <person name="Coutinho P.M."/>
            <person name="Erdmann S."/>
            <person name="Fowler T.J."/>
            <person name="Gathman A.C."/>
            <person name="Lombard V."/>
            <person name="Henrissat B."/>
            <person name="Knabe N."/>
            <person name="Kuees U."/>
            <person name="Lilly W.W."/>
            <person name="Lindquist E."/>
            <person name="Lucas S."/>
            <person name="Magnuson J.K."/>
            <person name="Piumi F."/>
            <person name="Raudaskoski M."/>
            <person name="Salamov A."/>
            <person name="Schmutz J."/>
            <person name="Schwarze F.W.M.R."/>
            <person name="vanKuyk P.A."/>
            <person name="Horton J.S."/>
            <person name="Grigoriev I.V."/>
            <person name="Woesten H.A.B."/>
        </authorList>
    </citation>
    <scope>NUCLEOTIDE SEQUENCE [LARGE SCALE GENOMIC DNA]</scope>
    <source>
        <strain evidence="3">H4-8 / FGSC 9210</strain>
    </source>
</reference>
<dbReference type="VEuPathDB" id="FungiDB:SCHCODRAFT_02684172"/>
<dbReference type="AlphaFoldDB" id="D8PRW0"/>
<gene>
    <name evidence="2" type="ORF">SCHCODRAFT_231636</name>
</gene>
<keyword evidence="3" id="KW-1185">Reference proteome</keyword>
<evidence type="ECO:0000256" key="1">
    <source>
        <dbReference type="SAM" id="MobiDB-lite"/>
    </source>
</evidence>
<dbReference type="eggNOG" id="ENOG502SI1J">
    <property type="taxonomic scope" value="Eukaryota"/>
</dbReference>
<accession>D8PRW0</accession>